<name>A0A1A5YIN2_9BACL</name>
<sequence>MSEALNEQELIAYIVEQTKAKPEEARLVLQHEAAYIDQAHKSGRKEVDIDFDDLVDYILKRKDVKITEMMVEEILEAEMDYLMDKGLAGYED</sequence>
<gene>
    <name evidence="1" type="ORF">A7K91_20010</name>
</gene>
<dbReference type="EMBL" id="LYPA01000059">
    <property type="protein sequence ID" value="OBR65270.1"/>
    <property type="molecule type" value="Genomic_DNA"/>
</dbReference>
<dbReference type="STRING" id="1844972.A7K91_20010"/>
<protein>
    <submittedName>
        <fullName evidence="1">Uncharacterized protein</fullName>
    </submittedName>
</protein>
<dbReference type="AlphaFoldDB" id="A0A1A5YIN2"/>
<dbReference type="OrthoDB" id="2889099at2"/>
<evidence type="ECO:0000313" key="1">
    <source>
        <dbReference type="EMBL" id="OBR65270.1"/>
    </source>
</evidence>
<organism evidence="1 2">
    <name type="scientific">Paenibacillus oryzae</name>
    <dbReference type="NCBI Taxonomy" id="1844972"/>
    <lineage>
        <taxon>Bacteria</taxon>
        <taxon>Bacillati</taxon>
        <taxon>Bacillota</taxon>
        <taxon>Bacilli</taxon>
        <taxon>Bacillales</taxon>
        <taxon>Paenibacillaceae</taxon>
        <taxon>Paenibacillus</taxon>
    </lineage>
</organism>
<dbReference type="Proteomes" id="UP000092024">
    <property type="component" value="Unassembled WGS sequence"/>
</dbReference>
<reference evidence="1 2" key="1">
    <citation type="submission" date="2016-05" db="EMBL/GenBank/DDBJ databases">
        <title>Paenibacillus oryzae. sp. nov., isolated from the rice root.</title>
        <authorList>
            <person name="Zhang J."/>
            <person name="Zhang X."/>
        </authorList>
    </citation>
    <scope>NUCLEOTIDE SEQUENCE [LARGE SCALE GENOMIC DNA]</scope>
    <source>
        <strain evidence="1 2">1DrF-4</strain>
    </source>
</reference>
<keyword evidence="2" id="KW-1185">Reference proteome</keyword>
<accession>A0A1A5YIN2</accession>
<evidence type="ECO:0000313" key="2">
    <source>
        <dbReference type="Proteomes" id="UP000092024"/>
    </source>
</evidence>
<dbReference type="RefSeq" id="WP_068683449.1">
    <property type="nucleotide sequence ID" value="NZ_LYPA01000059.1"/>
</dbReference>
<comment type="caution">
    <text evidence="1">The sequence shown here is derived from an EMBL/GenBank/DDBJ whole genome shotgun (WGS) entry which is preliminary data.</text>
</comment>
<proteinExistence type="predicted"/>